<protein>
    <recommendedName>
        <fullName evidence="9">ABC transporter domain-containing protein</fullName>
    </recommendedName>
</protein>
<keyword evidence="7" id="KW-1278">Translocase</keyword>
<dbReference type="CDD" id="cd03216">
    <property type="entry name" value="ABC_Carb_Monos_I"/>
    <property type="match status" value="1"/>
</dbReference>
<gene>
    <name evidence="10" type="ORF">S01H1_26277</name>
</gene>
<evidence type="ECO:0000313" key="10">
    <source>
        <dbReference type="EMBL" id="GAF95852.1"/>
    </source>
</evidence>
<dbReference type="PANTHER" id="PTHR43790:SF9">
    <property type="entry name" value="GALACTOFURANOSE TRANSPORTER ATP-BINDING PROTEIN YTFR"/>
    <property type="match status" value="1"/>
</dbReference>
<dbReference type="GO" id="GO:0016887">
    <property type="term" value="F:ATP hydrolysis activity"/>
    <property type="evidence" value="ECO:0007669"/>
    <property type="project" value="InterPro"/>
</dbReference>
<dbReference type="InterPro" id="IPR003439">
    <property type="entry name" value="ABC_transporter-like_ATP-bd"/>
</dbReference>
<dbReference type="PROSITE" id="PS50893">
    <property type="entry name" value="ABC_TRANSPORTER_2"/>
    <property type="match status" value="1"/>
</dbReference>
<comment type="subcellular location">
    <subcellularLocation>
        <location evidence="1">Cell membrane</location>
        <topology evidence="1">Peripheral membrane protein</topology>
    </subcellularLocation>
</comment>
<dbReference type="Gene3D" id="3.40.50.300">
    <property type="entry name" value="P-loop containing nucleotide triphosphate hydrolases"/>
    <property type="match status" value="1"/>
</dbReference>
<evidence type="ECO:0000256" key="4">
    <source>
        <dbReference type="ARBA" id="ARBA00022737"/>
    </source>
</evidence>
<keyword evidence="2" id="KW-0813">Transport</keyword>
<reference evidence="10" key="1">
    <citation type="journal article" date="2014" name="Front. Microbiol.">
        <title>High frequency of phylogenetically diverse reductive dehalogenase-homologous genes in deep subseafloor sedimentary metagenomes.</title>
        <authorList>
            <person name="Kawai M."/>
            <person name="Futagami T."/>
            <person name="Toyoda A."/>
            <person name="Takaki Y."/>
            <person name="Nishi S."/>
            <person name="Hori S."/>
            <person name="Arai W."/>
            <person name="Tsubouchi T."/>
            <person name="Morono Y."/>
            <person name="Uchiyama I."/>
            <person name="Ito T."/>
            <person name="Fujiyama A."/>
            <person name="Inagaki F."/>
            <person name="Takami H."/>
        </authorList>
    </citation>
    <scope>NUCLEOTIDE SEQUENCE</scope>
    <source>
        <strain evidence="10">Expedition CK06-06</strain>
    </source>
</reference>
<organism evidence="10">
    <name type="scientific">marine sediment metagenome</name>
    <dbReference type="NCBI Taxonomy" id="412755"/>
    <lineage>
        <taxon>unclassified sequences</taxon>
        <taxon>metagenomes</taxon>
        <taxon>ecological metagenomes</taxon>
    </lineage>
</organism>
<proteinExistence type="predicted"/>
<evidence type="ECO:0000256" key="2">
    <source>
        <dbReference type="ARBA" id="ARBA00022448"/>
    </source>
</evidence>
<evidence type="ECO:0000256" key="1">
    <source>
        <dbReference type="ARBA" id="ARBA00004202"/>
    </source>
</evidence>
<dbReference type="GO" id="GO:0005524">
    <property type="term" value="F:ATP binding"/>
    <property type="evidence" value="ECO:0007669"/>
    <property type="project" value="UniProtKB-KW"/>
</dbReference>
<dbReference type="GO" id="GO:0005886">
    <property type="term" value="C:plasma membrane"/>
    <property type="evidence" value="ECO:0007669"/>
    <property type="project" value="UniProtKB-SubCell"/>
</dbReference>
<comment type="caution">
    <text evidence="10">The sequence shown here is derived from an EMBL/GenBank/DDBJ whole genome shotgun (WGS) entry which is preliminary data.</text>
</comment>
<keyword evidence="3" id="KW-1003">Cell membrane</keyword>
<accession>X0U651</accession>
<dbReference type="AlphaFoldDB" id="X0U651"/>
<sequence length="242" mass="26633">MDSTFIELKNITKKFPGVKALDCVNFDVKTGEVHALIGENGAGKSTLLKILSGIYKEDEGEIQIKGRTITINSVHRAQELGISIIHQELNLVPNLDVASNIYLGREPCSIIPAKIDHSRLYSDTEKLLGDLDIELSPRARVGELNIGYQQLTAIAKAISLDARVVIMDEPTSSLASKEVDILFRIVKRLIKSGISVIFVSHRLEEVLRISDRITCLCDGRLVGTVNSEVSSHDSLIQMMLGQ</sequence>
<feature type="domain" description="ABC transporter" evidence="9">
    <location>
        <begin position="6"/>
        <end position="241"/>
    </location>
</feature>
<dbReference type="InterPro" id="IPR050107">
    <property type="entry name" value="ABC_carbohydrate_import_ATPase"/>
</dbReference>
<dbReference type="PANTHER" id="PTHR43790">
    <property type="entry name" value="CARBOHYDRATE TRANSPORT ATP-BINDING PROTEIN MG119-RELATED"/>
    <property type="match status" value="1"/>
</dbReference>
<evidence type="ECO:0000256" key="5">
    <source>
        <dbReference type="ARBA" id="ARBA00022741"/>
    </source>
</evidence>
<evidence type="ECO:0000256" key="8">
    <source>
        <dbReference type="ARBA" id="ARBA00023136"/>
    </source>
</evidence>
<dbReference type="Pfam" id="PF00005">
    <property type="entry name" value="ABC_tran"/>
    <property type="match status" value="1"/>
</dbReference>
<keyword evidence="6" id="KW-0067">ATP-binding</keyword>
<dbReference type="InterPro" id="IPR027417">
    <property type="entry name" value="P-loop_NTPase"/>
</dbReference>
<evidence type="ECO:0000256" key="6">
    <source>
        <dbReference type="ARBA" id="ARBA00022840"/>
    </source>
</evidence>
<dbReference type="InterPro" id="IPR003593">
    <property type="entry name" value="AAA+_ATPase"/>
</dbReference>
<dbReference type="SUPFAM" id="SSF52540">
    <property type="entry name" value="P-loop containing nucleoside triphosphate hydrolases"/>
    <property type="match status" value="1"/>
</dbReference>
<keyword evidence="5" id="KW-0547">Nucleotide-binding</keyword>
<keyword evidence="8" id="KW-0472">Membrane</keyword>
<name>X0U651_9ZZZZ</name>
<keyword evidence="4" id="KW-0677">Repeat</keyword>
<dbReference type="SMART" id="SM00382">
    <property type="entry name" value="AAA"/>
    <property type="match status" value="1"/>
</dbReference>
<evidence type="ECO:0000256" key="7">
    <source>
        <dbReference type="ARBA" id="ARBA00022967"/>
    </source>
</evidence>
<feature type="non-terminal residue" evidence="10">
    <location>
        <position position="242"/>
    </location>
</feature>
<dbReference type="EMBL" id="BARS01015920">
    <property type="protein sequence ID" value="GAF95852.1"/>
    <property type="molecule type" value="Genomic_DNA"/>
</dbReference>
<evidence type="ECO:0000259" key="9">
    <source>
        <dbReference type="PROSITE" id="PS50893"/>
    </source>
</evidence>
<evidence type="ECO:0000256" key="3">
    <source>
        <dbReference type="ARBA" id="ARBA00022475"/>
    </source>
</evidence>
<dbReference type="FunFam" id="3.40.50.300:FF:000127">
    <property type="entry name" value="Ribose import ATP-binding protein RbsA"/>
    <property type="match status" value="1"/>
</dbReference>